<reference evidence="2 3" key="1">
    <citation type="submission" date="2014-04" db="EMBL/GenBank/DDBJ databases">
        <authorList>
            <consortium name="DOE Joint Genome Institute"/>
            <person name="Kuo A."/>
            <person name="Kohler A."/>
            <person name="Costa M.D."/>
            <person name="Nagy L.G."/>
            <person name="Floudas D."/>
            <person name="Copeland A."/>
            <person name="Barry K.W."/>
            <person name="Cichocki N."/>
            <person name="Veneault-Fourrey C."/>
            <person name="LaButti K."/>
            <person name="Lindquist E.A."/>
            <person name="Lipzen A."/>
            <person name="Lundell T."/>
            <person name="Morin E."/>
            <person name="Murat C."/>
            <person name="Sun H."/>
            <person name="Tunlid A."/>
            <person name="Henrissat B."/>
            <person name="Grigoriev I.V."/>
            <person name="Hibbett D.S."/>
            <person name="Martin F."/>
            <person name="Nordberg H.P."/>
            <person name="Cantor M.N."/>
            <person name="Hua S.X."/>
        </authorList>
    </citation>
    <scope>NUCLEOTIDE SEQUENCE [LARGE SCALE GENOMIC DNA]</scope>
    <source>
        <strain evidence="2 3">441</strain>
    </source>
</reference>
<evidence type="ECO:0000256" key="1">
    <source>
        <dbReference type="SAM" id="MobiDB-lite"/>
    </source>
</evidence>
<dbReference type="EMBL" id="KN833690">
    <property type="protein sequence ID" value="KIK29087.1"/>
    <property type="molecule type" value="Genomic_DNA"/>
</dbReference>
<accession>A0A0D0A3Y9</accession>
<name>A0A0D0A3Y9_9AGAM</name>
<protein>
    <submittedName>
        <fullName evidence="2">Uncharacterized protein</fullName>
    </submittedName>
</protein>
<dbReference type="OrthoDB" id="3210666at2759"/>
<dbReference type="AlphaFoldDB" id="A0A0D0A3Y9"/>
<dbReference type="Proteomes" id="UP000054018">
    <property type="component" value="Unassembled WGS sequence"/>
</dbReference>
<gene>
    <name evidence="2" type="ORF">PISMIDRAFT_517224</name>
</gene>
<reference evidence="3" key="2">
    <citation type="submission" date="2015-01" db="EMBL/GenBank/DDBJ databases">
        <title>Evolutionary Origins and Diversification of the Mycorrhizal Mutualists.</title>
        <authorList>
            <consortium name="DOE Joint Genome Institute"/>
            <consortium name="Mycorrhizal Genomics Consortium"/>
            <person name="Kohler A."/>
            <person name="Kuo A."/>
            <person name="Nagy L.G."/>
            <person name="Floudas D."/>
            <person name="Copeland A."/>
            <person name="Barry K.W."/>
            <person name="Cichocki N."/>
            <person name="Veneault-Fourrey C."/>
            <person name="LaButti K."/>
            <person name="Lindquist E.A."/>
            <person name="Lipzen A."/>
            <person name="Lundell T."/>
            <person name="Morin E."/>
            <person name="Murat C."/>
            <person name="Riley R."/>
            <person name="Ohm R."/>
            <person name="Sun H."/>
            <person name="Tunlid A."/>
            <person name="Henrissat B."/>
            <person name="Grigoriev I.V."/>
            <person name="Hibbett D.S."/>
            <person name="Martin F."/>
        </authorList>
    </citation>
    <scope>NUCLEOTIDE SEQUENCE [LARGE SCALE GENOMIC DNA]</scope>
    <source>
        <strain evidence="3">441</strain>
    </source>
</reference>
<dbReference type="STRING" id="765257.A0A0D0A3Y9"/>
<sequence length="304" mass="34436">MEALSEALTYVYSLCVGGAPIQITIGVEADADRQNYYSFSIMLKAGHIERAVCKPVTLRLSIDPRQLEFSVFVFPPRSSLPVGCLHHLRVWLKSAGVDHRIFGDNDLWIGRDPDFRSIADASFAILRNATHDMLIYQAIVGRAHVSFIVRWRLVEFGIYALSLDYEAGGVGRILFDEYYLKLDCEPQTVSFMIYSIPAVSMPRGASHRLRFWLRTPHASLSSASSASSQMTESYIYQRLWKTDDFKIGAYLDFVALGSKLTMGVRDPYSPQSERDQPHRNQSIRRLSRLPIPNSDTSAEPIHDR</sequence>
<keyword evidence="3" id="KW-1185">Reference proteome</keyword>
<evidence type="ECO:0000313" key="3">
    <source>
        <dbReference type="Proteomes" id="UP000054018"/>
    </source>
</evidence>
<feature type="region of interest" description="Disordered" evidence="1">
    <location>
        <begin position="265"/>
        <end position="304"/>
    </location>
</feature>
<evidence type="ECO:0000313" key="2">
    <source>
        <dbReference type="EMBL" id="KIK29087.1"/>
    </source>
</evidence>
<organism evidence="2 3">
    <name type="scientific">Pisolithus microcarpus 441</name>
    <dbReference type="NCBI Taxonomy" id="765257"/>
    <lineage>
        <taxon>Eukaryota</taxon>
        <taxon>Fungi</taxon>
        <taxon>Dikarya</taxon>
        <taxon>Basidiomycota</taxon>
        <taxon>Agaricomycotina</taxon>
        <taxon>Agaricomycetes</taxon>
        <taxon>Agaricomycetidae</taxon>
        <taxon>Boletales</taxon>
        <taxon>Sclerodermatineae</taxon>
        <taxon>Pisolithaceae</taxon>
        <taxon>Pisolithus</taxon>
    </lineage>
</organism>
<dbReference type="HOGENOM" id="CLU_065217_0_0_1"/>
<proteinExistence type="predicted"/>